<evidence type="ECO:0000313" key="3">
    <source>
        <dbReference type="EMBL" id="KAG5460341.1"/>
    </source>
</evidence>
<protein>
    <recommendedName>
        <fullName evidence="2">Retrotransposon gag domain-containing protein</fullName>
    </recommendedName>
</protein>
<evidence type="ECO:0000259" key="2">
    <source>
        <dbReference type="Pfam" id="PF03732"/>
    </source>
</evidence>
<feature type="compositionally biased region" description="Basic and acidic residues" evidence="1">
    <location>
        <begin position="74"/>
        <end position="90"/>
    </location>
</feature>
<reference evidence="3 4" key="1">
    <citation type="journal article" name="Sci. Rep.">
        <title>Genome-scale phylogenetic analyses confirm Olpidium as the closest living zoosporic fungus to the non-flagellated, terrestrial fungi.</title>
        <authorList>
            <person name="Chang Y."/>
            <person name="Rochon D."/>
            <person name="Sekimoto S."/>
            <person name="Wang Y."/>
            <person name="Chovatia M."/>
            <person name="Sandor L."/>
            <person name="Salamov A."/>
            <person name="Grigoriev I.V."/>
            <person name="Stajich J.E."/>
            <person name="Spatafora J.W."/>
        </authorList>
    </citation>
    <scope>NUCLEOTIDE SEQUENCE [LARGE SCALE GENOMIC DNA]</scope>
    <source>
        <strain evidence="3">S191</strain>
    </source>
</reference>
<dbReference type="Proteomes" id="UP000673691">
    <property type="component" value="Unassembled WGS sequence"/>
</dbReference>
<dbReference type="AlphaFoldDB" id="A0A8H8DJB0"/>
<feature type="compositionally biased region" description="Basic and acidic residues" evidence="1">
    <location>
        <begin position="1"/>
        <end position="12"/>
    </location>
</feature>
<accession>A0A8H8DJB0</accession>
<feature type="region of interest" description="Disordered" evidence="1">
    <location>
        <begin position="70"/>
        <end position="102"/>
    </location>
</feature>
<evidence type="ECO:0000313" key="4">
    <source>
        <dbReference type="Proteomes" id="UP000673691"/>
    </source>
</evidence>
<gene>
    <name evidence="3" type="ORF">BJ554DRAFT_7622</name>
</gene>
<comment type="caution">
    <text evidence="3">The sequence shown here is derived from an EMBL/GenBank/DDBJ whole genome shotgun (WGS) entry which is preliminary data.</text>
</comment>
<feature type="region of interest" description="Disordered" evidence="1">
    <location>
        <begin position="1"/>
        <end position="31"/>
    </location>
</feature>
<dbReference type="Pfam" id="PF03732">
    <property type="entry name" value="Retrotrans_gag"/>
    <property type="match status" value="1"/>
</dbReference>
<keyword evidence="4" id="KW-1185">Reference proteome</keyword>
<feature type="compositionally biased region" description="Basic and acidic residues" evidence="1">
    <location>
        <begin position="20"/>
        <end position="31"/>
    </location>
</feature>
<feature type="domain" description="Retrotransposon gag" evidence="2">
    <location>
        <begin position="154"/>
        <end position="251"/>
    </location>
</feature>
<name>A0A8H8DJB0_9FUNG</name>
<evidence type="ECO:0000256" key="1">
    <source>
        <dbReference type="SAM" id="MobiDB-lite"/>
    </source>
</evidence>
<organism evidence="3 4">
    <name type="scientific">Olpidium bornovanus</name>
    <dbReference type="NCBI Taxonomy" id="278681"/>
    <lineage>
        <taxon>Eukaryota</taxon>
        <taxon>Fungi</taxon>
        <taxon>Fungi incertae sedis</taxon>
        <taxon>Olpidiomycota</taxon>
        <taxon>Olpidiomycotina</taxon>
        <taxon>Olpidiomycetes</taxon>
        <taxon>Olpidiales</taxon>
        <taxon>Olpidiaceae</taxon>
        <taxon>Olpidium</taxon>
    </lineage>
</organism>
<proteinExistence type="predicted"/>
<dbReference type="InterPro" id="IPR005162">
    <property type="entry name" value="Retrotrans_gag_dom"/>
</dbReference>
<dbReference type="EMBL" id="JAEFCI010005362">
    <property type="protein sequence ID" value="KAG5460341.1"/>
    <property type="molecule type" value="Genomic_DNA"/>
</dbReference>
<sequence length="278" mass="31909">MTGLSEKSRRIGDSVLLQREQAKEEKRRRVRENADAEMAALRDRVASFQREMAVMEDKLQDLQDTVEELVSSDLRPDDENTRGTENRDHSLYAGRGKHHGSADSIPSGLVVRALLASVPQFVSPGGAVIVTDFIEKMETSTEAGRFNPAEALALATNKLGRQASLLWRSHSKNYRRGSHGRWTEWEELLDTLYQQYHRREHQKMPMKDLANLSQAKCDGDIEKYIETFNYLYLQIPIPRDEQFSAMRFHSGRSCDEKIRVMLMTPEFGKFEHSTMAFV</sequence>